<feature type="region of interest" description="Disordered" evidence="1">
    <location>
        <begin position="223"/>
        <end position="257"/>
    </location>
</feature>
<feature type="domain" description="DAGKc" evidence="2">
    <location>
        <begin position="149"/>
        <end position="197"/>
    </location>
</feature>
<dbReference type="Ensembl" id="ENSCPBT00000006923.1">
    <property type="protein sequence ID" value="ENSCPBP00000005707.1"/>
    <property type="gene ID" value="ENSCPBG00000004560.1"/>
</dbReference>
<accession>A0A8C3FBT4</accession>
<dbReference type="PANTHER" id="PTHR12358">
    <property type="entry name" value="SPHINGOSINE KINASE"/>
    <property type="match status" value="1"/>
</dbReference>
<dbReference type="GO" id="GO:0046512">
    <property type="term" value="P:sphingosine biosynthetic process"/>
    <property type="evidence" value="ECO:0007669"/>
    <property type="project" value="TreeGrafter"/>
</dbReference>
<proteinExistence type="predicted"/>
<dbReference type="GO" id="GO:0006669">
    <property type="term" value="P:sphinganine-1-phosphate biosynthetic process"/>
    <property type="evidence" value="ECO:0007669"/>
    <property type="project" value="TreeGrafter"/>
</dbReference>
<dbReference type="AlphaFoldDB" id="A0A8C3FBT4"/>
<evidence type="ECO:0000313" key="3">
    <source>
        <dbReference type="Ensembl" id="ENSCPBP00000005707.1"/>
    </source>
</evidence>
<dbReference type="GO" id="GO:0001727">
    <property type="term" value="F:lipid kinase activity"/>
    <property type="evidence" value="ECO:0007669"/>
    <property type="project" value="TreeGrafter"/>
</dbReference>
<dbReference type="PROSITE" id="PS50146">
    <property type="entry name" value="DAGK"/>
    <property type="match status" value="1"/>
</dbReference>
<sequence length="257" mass="27325">MSLVLGPYGEGAETLLHGEFGAYPSKGSRYALSLTQTALHIQRLVPKPETDQRTVVPLAEVVGCHTLRSRAPADRAAYFSVYAYPLKKRKVAVGSGRGRQRAARTFQVDGADDYEKNQAVAEKWAAAIKCLVLGIPISSDTDIAPSLLPRPRRLLLLLNPFGGRGLALQWCQTHVLPMITEADISFNLIQTGDRGPGAGGREKGLWGRAMGWGGGGRGWGAGWGGKGLGGRGQGDGLSDTPSLSSCSQRGQTMPGSW</sequence>
<gene>
    <name evidence="3" type="primary">SPHK2</name>
</gene>
<feature type="compositionally biased region" description="Gly residues" evidence="1">
    <location>
        <begin position="223"/>
        <end position="235"/>
    </location>
</feature>
<evidence type="ECO:0000313" key="4">
    <source>
        <dbReference type="Proteomes" id="UP000694380"/>
    </source>
</evidence>
<reference evidence="3" key="2">
    <citation type="submission" date="2025-09" db="UniProtKB">
        <authorList>
            <consortium name="Ensembl"/>
        </authorList>
    </citation>
    <scope>IDENTIFICATION</scope>
</reference>
<dbReference type="GO" id="GO:0043065">
    <property type="term" value="P:positive regulation of apoptotic process"/>
    <property type="evidence" value="ECO:0007669"/>
    <property type="project" value="TreeGrafter"/>
</dbReference>
<reference evidence="3" key="1">
    <citation type="submission" date="2025-08" db="UniProtKB">
        <authorList>
            <consortium name="Ensembl"/>
        </authorList>
    </citation>
    <scope>IDENTIFICATION</scope>
</reference>
<organism evidence="3 4">
    <name type="scientific">Chrysemys picta bellii</name>
    <name type="common">Western painted turtle</name>
    <name type="synonym">Emys bellii</name>
    <dbReference type="NCBI Taxonomy" id="8478"/>
    <lineage>
        <taxon>Eukaryota</taxon>
        <taxon>Metazoa</taxon>
        <taxon>Chordata</taxon>
        <taxon>Craniata</taxon>
        <taxon>Vertebrata</taxon>
        <taxon>Euteleostomi</taxon>
        <taxon>Archelosauria</taxon>
        <taxon>Testudinata</taxon>
        <taxon>Testudines</taxon>
        <taxon>Cryptodira</taxon>
        <taxon>Durocryptodira</taxon>
        <taxon>Testudinoidea</taxon>
        <taxon>Emydidae</taxon>
        <taxon>Chrysemys</taxon>
    </lineage>
</organism>
<dbReference type="Gene3D" id="3.40.50.10330">
    <property type="entry name" value="Probable inorganic polyphosphate/atp-NAD kinase, domain 1"/>
    <property type="match status" value="1"/>
</dbReference>
<evidence type="ECO:0000259" key="2">
    <source>
        <dbReference type="PROSITE" id="PS50146"/>
    </source>
</evidence>
<dbReference type="PANTHER" id="PTHR12358:SF40">
    <property type="entry name" value="SPHINGOSINE KINASE 2"/>
    <property type="match status" value="1"/>
</dbReference>
<keyword evidence="4" id="KW-1185">Reference proteome</keyword>
<dbReference type="InterPro" id="IPR050187">
    <property type="entry name" value="Lipid_Phosphate_FormReg"/>
</dbReference>
<dbReference type="InterPro" id="IPR001206">
    <property type="entry name" value="Diacylglycerol_kinase_cat_dom"/>
</dbReference>
<feature type="compositionally biased region" description="Polar residues" evidence="1">
    <location>
        <begin position="239"/>
        <end position="257"/>
    </location>
</feature>
<dbReference type="InterPro" id="IPR017438">
    <property type="entry name" value="ATP-NAD_kinase_N"/>
</dbReference>
<dbReference type="Proteomes" id="UP000694380">
    <property type="component" value="Unplaced"/>
</dbReference>
<dbReference type="GO" id="GO:0016020">
    <property type="term" value="C:membrane"/>
    <property type="evidence" value="ECO:0007669"/>
    <property type="project" value="TreeGrafter"/>
</dbReference>
<dbReference type="GO" id="GO:0005737">
    <property type="term" value="C:cytoplasm"/>
    <property type="evidence" value="ECO:0007669"/>
    <property type="project" value="TreeGrafter"/>
</dbReference>
<protein>
    <submittedName>
        <fullName evidence="3">Sphingosine kinase 2</fullName>
    </submittedName>
</protein>
<dbReference type="GeneTree" id="ENSGT00940000161197"/>
<evidence type="ECO:0000256" key="1">
    <source>
        <dbReference type="SAM" id="MobiDB-lite"/>
    </source>
</evidence>
<name>A0A8C3FBT4_CHRPI</name>